<feature type="domain" description="Ricin B lectin" evidence="2">
    <location>
        <begin position="170"/>
        <end position="305"/>
    </location>
</feature>
<dbReference type="PROSITE" id="PS50231">
    <property type="entry name" value="RICIN_B_LECTIN"/>
    <property type="match status" value="2"/>
</dbReference>
<dbReference type="Proteomes" id="UP001218188">
    <property type="component" value="Unassembled WGS sequence"/>
</dbReference>
<feature type="domain" description="Ricin B lectin" evidence="2">
    <location>
        <begin position="31"/>
        <end position="165"/>
    </location>
</feature>
<dbReference type="SUPFAM" id="SSF50370">
    <property type="entry name" value="Ricin B-like lectins"/>
    <property type="match status" value="3"/>
</dbReference>
<keyword evidence="4" id="KW-1185">Reference proteome</keyword>
<protein>
    <submittedName>
        <fullName evidence="3">Ricin B lectin domain-containing protein</fullName>
    </submittedName>
</protein>
<gene>
    <name evidence="3" type="ORF">C8F04DRAFT_1119211</name>
</gene>
<proteinExistence type="predicted"/>
<dbReference type="Pfam" id="PF00652">
    <property type="entry name" value="Ricin_B_lectin"/>
    <property type="match status" value="1"/>
</dbReference>
<keyword evidence="1" id="KW-0732">Signal</keyword>
<dbReference type="InterPro" id="IPR035992">
    <property type="entry name" value="Ricin_B-like_lectins"/>
</dbReference>
<feature type="signal peptide" evidence="1">
    <location>
        <begin position="1"/>
        <end position="22"/>
    </location>
</feature>
<evidence type="ECO:0000256" key="1">
    <source>
        <dbReference type="SAM" id="SignalP"/>
    </source>
</evidence>
<accession>A0AAD6WX29</accession>
<sequence length="308" mass="32261">MFVRNIASLLTISASLSLNACAQLAGQTIKFESVLSASQPGNCLTATSNADGAAVVVGECGTNATALNSWVVPNGANSPGPLQIFGDKCLDVTNGADVDGTKLQIWTCATGNTNQLWVPAGSDNIITWSGKGKCIDVTNGKLTDGNQVQIWDCDSTNNNQKFLANAVTSPTSFTIASKLNAKLCISASANAGNASVVVEACDATAASQKWSDPKNNGQMIIYDNLCVTPATGPLVSPTDGVKLVLQTCVANAQPQGWGHRTGQIINFNIRQECIDLTNGVTTPGNQLQTWDCSTTDNLNQDWIVTNTF</sequence>
<organism evidence="3 4">
    <name type="scientific">Mycena alexandri</name>
    <dbReference type="NCBI Taxonomy" id="1745969"/>
    <lineage>
        <taxon>Eukaryota</taxon>
        <taxon>Fungi</taxon>
        <taxon>Dikarya</taxon>
        <taxon>Basidiomycota</taxon>
        <taxon>Agaricomycotina</taxon>
        <taxon>Agaricomycetes</taxon>
        <taxon>Agaricomycetidae</taxon>
        <taxon>Agaricales</taxon>
        <taxon>Marasmiineae</taxon>
        <taxon>Mycenaceae</taxon>
        <taxon>Mycena</taxon>
    </lineage>
</organism>
<evidence type="ECO:0000313" key="4">
    <source>
        <dbReference type="Proteomes" id="UP001218188"/>
    </source>
</evidence>
<dbReference type="Gene3D" id="2.80.10.50">
    <property type="match status" value="3"/>
</dbReference>
<dbReference type="EMBL" id="JARJCM010000112">
    <property type="protein sequence ID" value="KAJ7028402.1"/>
    <property type="molecule type" value="Genomic_DNA"/>
</dbReference>
<feature type="chain" id="PRO_5042208002" evidence="1">
    <location>
        <begin position="23"/>
        <end position="308"/>
    </location>
</feature>
<evidence type="ECO:0000259" key="2">
    <source>
        <dbReference type="SMART" id="SM00458"/>
    </source>
</evidence>
<evidence type="ECO:0000313" key="3">
    <source>
        <dbReference type="EMBL" id="KAJ7028402.1"/>
    </source>
</evidence>
<reference evidence="3" key="1">
    <citation type="submission" date="2023-03" db="EMBL/GenBank/DDBJ databases">
        <title>Massive genome expansion in bonnet fungi (Mycena s.s.) driven by repeated elements and novel gene families across ecological guilds.</title>
        <authorList>
            <consortium name="Lawrence Berkeley National Laboratory"/>
            <person name="Harder C.B."/>
            <person name="Miyauchi S."/>
            <person name="Viragh M."/>
            <person name="Kuo A."/>
            <person name="Thoen E."/>
            <person name="Andreopoulos B."/>
            <person name="Lu D."/>
            <person name="Skrede I."/>
            <person name="Drula E."/>
            <person name="Henrissat B."/>
            <person name="Morin E."/>
            <person name="Kohler A."/>
            <person name="Barry K."/>
            <person name="LaButti K."/>
            <person name="Morin E."/>
            <person name="Salamov A."/>
            <person name="Lipzen A."/>
            <person name="Mereny Z."/>
            <person name="Hegedus B."/>
            <person name="Baldrian P."/>
            <person name="Stursova M."/>
            <person name="Weitz H."/>
            <person name="Taylor A."/>
            <person name="Grigoriev I.V."/>
            <person name="Nagy L.G."/>
            <person name="Martin F."/>
            <person name="Kauserud H."/>
        </authorList>
    </citation>
    <scope>NUCLEOTIDE SEQUENCE</scope>
    <source>
        <strain evidence="3">CBHHK200</strain>
    </source>
</reference>
<comment type="caution">
    <text evidence="3">The sequence shown here is derived from an EMBL/GenBank/DDBJ whole genome shotgun (WGS) entry which is preliminary data.</text>
</comment>
<dbReference type="AlphaFoldDB" id="A0AAD6WX29"/>
<dbReference type="CDD" id="cd00161">
    <property type="entry name" value="beta-trefoil_Ricin-like"/>
    <property type="match status" value="1"/>
</dbReference>
<name>A0AAD6WX29_9AGAR</name>
<dbReference type="InterPro" id="IPR000772">
    <property type="entry name" value="Ricin_B_lectin"/>
</dbReference>
<dbReference type="SMART" id="SM00458">
    <property type="entry name" value="RICIN"/>
    <property type="match status" value="2"/>
</dbReference>